<proteinExistence type="predicted"/>
<evidence type="ECO:0000313" key="2">
    <source>
        <dbReference type="Proteomes" id="UP001497457"/>
    </source>
</evidence>
<reference evidence="1 2" key="2">
    <citation type="submission" date="2024-10" db="EMBL/GenBank/DDBJ databases">
        <authorList>
            <person name="Ryan C."/>
        </authorList>
    </citation>
    <scope>NUCLEOTIDE SEQUENCE [LARGE SCALE GENOMIC DNA]</scope>
</reference>
<dbReference type="Pfam" id="PF07893">
    <property type="entry name" value="DUF1668"/>
    <property type="match status" value="1"/>
</dbReference>
<protein>
    <submittedName>
        <fullName evidence="1">Uncharacterized protein</fullName>
    </submittedName>
</protein>
<dbReference type="PANTHER" id="PTHR33085:SF145">
    <property type="entry name" value="OS05G0302200 PROTEIN"/>
    <property type="match status" value="1"/>
</dbReference>
<name>A0ABC9FXV9_9POAL</name>
<dbReference type="AlphaFoldDB" id="A0ABC9FXV9"/>
<gene>
    <name evidence="1" type="ORF">URODEC1_LOCUS110320</name>
</gene>
<reference evidence="2" key="1">
    <citation type="submission" date="2024-06" db="EMBL/GenBank/DDBJ databases">
        <authorList>
            <person name="Ryan C."/>
        </authorList>
    </citation>
    <scope>NUCLEOTIDE SEQUENCE [LARGE SCALE GENOMIC DNA]</scope>
</reference>
<accession>A0ABC9FXV9</accession>
<keyword evidence="2" id="KW-1185">Reference proteome</keyword>
<dbReference type="PANTHER" id="PTHR33085">
    <property type="entry name" value="OS12G0113100 PROTEIN-RELATED"/>
    <property type="match status" value="1"/>
</dbReference>
<dbReference type="InterPro" id="IPR012871">
    <property type="entry name" value="DUF1668_ORYSA"/>
</dbReference>
<evidence type="ECO:0000313" key="1">
    <source>
        <dbReference type="EMBL" id="CAL5084069.1"/>
    </source>
</evidence>
<dbReference type="Proteomes" id="UP001497457">
    <property type="component" value="Chromosome 7b"/>
</dbReference>
<organism evidence="1 2">
    <name type="scientific">Urochloa decumbens</name>
    <dbReference type="NCBI Taxonomy" id="240449"/>
    <lineage>
        <taxon>Eukaryota</taxon>
        <taxon>Viridiplantae</taxon>
        <taxon>Streptophyta</taxon>
        <taxon>Embryophyta</taxon>
        <taxon>Tracheophyta</taxon>
        <taxon>Spermatophyta</taxon>
        <taxon>Magnoliopsida</taxon>
        <taxon>Liliopsida</taxon>
        <taxon>Poales</taxon>
        <taxon>Poaceae</taxon>
        <taxon>PACMAD clade</taxon>
        <taxon>Panicoideae</taxon>
        <taxon>Panicodae</taxon>
        <taxon>Paniceae</taxon>
        <taxon>Melinidinae</taxon>
        <taxon>Urochloa</taxon>
    </lineage>
</organism>
<sequence>MGLIWRRFLNLLVNEHTPGVKSLRFIDLKRQRLFYPDTPPPTASSTTTTRLPKPSFTFRPADSDASDEWRIHCFPLGVGRSVVCADQSGRVFAVDADACVAGTMPSIKPKRMPLALSIPRPVDDDECCDDTGSSLLVMERFPKYSDKFEALVNRRHSFTSINKTWHRDDLPLPPFVRKNSKNQHEITACAVVGGGSDICISAEGAGTYRMPWLGTKSHEWTWTQVGDWTLPFYGKAEFVPELNLWFGLSADTKALAAADLSAMDSRPQLVAGPWNDGAAPSEECQQDAQLVNLGSGRFCIARFFGPAVTDTDGDSGGDESAADKSFVVLTGVEVAGGGNGNGGMEIQMVKHMSRRLNNTDGATIEAVF</sequence>
<dbReference type="EMBL" id="OZ075117">
    <property type="protein sequence ID" value="CAL5084069.1"/>
    <property type="molecule type" value="Genomic_DNA"/>
</dbReference>